<dbReference type="SUPFAM" id="SSF49899">
    <property type="entry name" value="Concanavalin A-like lectins/glucanases"/>
    <property type="match status" value="1"/>
</dbReference>
<dbReference type="InterPro" id="IPR013320">
    <property type="entry name" value="ConA-like_dom_sf"/>
</dbReference>
<keyword evidence="4 8" id="KW-0732">Signal</keyword>
<dbReference type="SMART" id="SM00560">
    <property type="entry name" value="LamGL"/>
    <property type="match status" value="1"/>
</dbReference>
<dbReference type="Proteomes" id="UP001597472">
    <property type="component" value="Unassembled WGS sequence"/>
</dbReference>
<keyword evidence="3" id="KW-0963">Cytoplasm</keyword>
<keyword evidence="11" id="KW-1185">Reference proteome</keyword>
<dbReference type="Gene3D" id="2.60.120.200">
    <property type="match status" value="1"/>
</dbReference>
<dbReference type="PANTHER" id="PTHR42535">
    <property type="entry name" value="OOKINETE PROTEIN, PUTATIVE-RELATED"/>
    <property type="match status" value="1"/>
</dbReference>
<reference evidence="11" key="1">
    <citation type="journal article" date="2019" name="Int. J. Syst. Evol. Microbiol.">
        <title>The Global Catalogue of Microorganisms (GCM) 10K type strain sequencing project: providing services to taxonomists for standard genome sequencing and annotation.</title>
        <authorList>
            <consortium name="The Broad Institute Genomics Platform"/>
            <consortium name="The Broad Institute Genome Sequencing Center for Infectious Disease"/>
            <person name="Wu L."/>
            <person name="Ma J."/>
        </authorList>
    </citation>
    <scope>NUCLEOTIDE SEQUENCE [LARGE SCALE GENOMIC DNA]</scope>
    <source>
        <strain evidence="11">KCTC 42587</strain>
    </source>
</reference>
<comment type="subcellular location">
    <subcellularLocation>
        <location evidence="1">Cell projection</location>
        <location evidence="1">Cilium</location>
    </subcellularLocation>
    <subcellularLocation>
        <location evidence="2">Cytoplasm</location>
    </subcellularLocation>
</comment>
<evidence type="ECO:0000256" key="5">
    <source>
        <dbReference type="ARBA" id="ARBA00023069"/>
    </source>
</evidence>
<evidence type="ECO:0000256" key="1">
    <source>
        <dbReference type="ARBA" id="ARBA00004138"/>
    </source>
</evidence>
<evidence type="ECO:0000259" key="9">
    <source>
        <dbReference type="SMART" id="SM00560"/>
    </source>
</evidence>
<comment type="caution">
    <text evidence="10">The sequence shown here is derived from an EMBL/GenBank/DDBJ whole genome shotgun (WGS) entry which is preliminary data.</text>
</comment>
<dbReference type="InterPro" id="IPR026444">
    <property type="entry name" value="Secre_tail"/>
</dbReference>
<evidence type="ECO:0000256" key="2">
    <source>
        <dbReference type="ARBA" id="ARBA00004496"/>
    </source>
</evidence>
<dbReference type="PANTHER" id="PTHR42535:SF2">
    <property type="entry name" value="CHROMOSOME UNDETERMINED SCAFFOLD_146, WHOLE GENOME SHOTGUN SEQUENCE"/>
    <property type="match status" value="1"/>
</dbReference>
<evidence type="ECO:0000256" key="3">
    <source>
        <dbReference type="ARBA" id="ARBA00022490"/>
    </source>
</evidence>
<evidence type="ECO:0000256" key="6">
    <source>
        <dbReference type="ARBA" id="ARBA00023157"/>
    </source>
</evidence>
<dbReference type="EMBL" id="JBHULS010000001">
    <property type="protein sequence ID" value="MFD2550992.1"/>
    <property type="molecule type" value="Genomic_DNA"/>
</dbReference>
<evidence type="ECO:0000256" key="4">
    <source>
        <dbReference type="ARBA" id="ARBA00022729"/>
    </source>
</evidence>
<feature type="signal peptide" evidence="8">
    <location>
        <begin position="1"/>
        <end position="25"/>
    </location>
</feature>
<evidence type="ECO:0000256" key="8">
    <source>
        <dbReference type="SAM" id="SignalP"/>
    </source>
</evidence>
<dbReference type="NCBIfam" id="NF012200">
    <property type="entry name" value="choice_anch_D"/>
    <property type="match status" value="1"/>
</dbReference>
<evidence type="ECO:0000313" key="10">
    <source>
        <dbReference type="EMBL" id="MFD2550992.1"/>
    </source>
</evidence>
<proteinExistence type="predicted"/>
<name>A0ABW5KTS5_9FLAO</name>
<feature type="domain" description="LamG-like jellyroll fold" evidence="9">
    <location>
        <begin position="817"/>
        <end position="950"/>
    </location>
</feature>
<sequence>MKQLTTYILISCLFGCLISTQHIQAQTTIAYHTFSTGFEGWQDGGYYSGRNFNANSCTAYGALYTYYNSYSSVVTSPAYNLSAYSEVTISFCTLSSSNLESTDGFDLEYFDGLNWYRIGVYRYGADNLDSQRSFSVTLNSAFINLPNNAVIRFVGRNSRTNEWNVYDDIEITGILGPEIEVSGNGVGIADNDTAPSATDNTDFGAISTGTNLDHSFTIYNTGNAPLNLTGGTNLVSVSGNAAFSVQTQPSSSVIAPGSSSSFVIRFAPTVAGTVTATVSINNNDSNENPFNFIIQGTGVLALSSGPGGVTNDLALWLKSNSGLSYSSGNGVSLWADQGRGANATVHTAGQEPTYLDTPQENVNFNPVIKFENSFTTVSTDSDYSYDNTNTQFLEGSSGLYTQDMFVVFIPDDTELNNSFGFMDVFCGDADITTNASDATGIGFGNYTGRISNETISFALDTYNSSIPNNGYAVQDGPNTSYNNVGIINARNNGNGTRQQLYYNATDIEYRQNDIASFVNVNNSRFWIGRSEGWEASLNGRMCEIITYSSRKNDANLTQERNRIQSYLAIKYGITLGTNGVSQNYVSSDGTVIWNQAHDTAFNYDIAGIGRDDDSNLLQKQSRSVNNALDGATRGQGVLTMGVGSISNTNSSNNSSALSDKSFLMWGNNGVDLDNAARIINIDLSADLSPTIPGGTRVQMQGIARTWQVVETVAGTHNIPEVEVAILRSAIRTVNPTDGQYAMFISDTPDFSSGAEVRLMSDGFNELGTPILKTNYDFTGTKYITFGWAPLRQYERSVYFNGRSDYIKMPKAYNLNASAFTLSAWVNRASTALNSSIISKRNASYSQGYDFKINAMGRFEVSWKAASGTLQRITSNTVIPAGTWHHLAIIYESGEAKLYIDGILDNQAPKQSPPTTNEVFLLGAAAAAAPEAYFTGFIDEVRVWNTALTEAQMRFIMNQEIENNSGFVGGSYFIANSMTPTKNDIASVPWSNLIGYYPMSSYLFTNTLDHSGNGHMGALNTLRTVAKQTAPLPYISDNHTNWNIASTWKNGALQTIPGGNAIADTTKTINWNIVETRHNISIDNTGLAASSNGNRQLLALHLANNTVTVLGNNILEIGFGLTVSHFLQLSGKLDLEGESQLIQTTDSDLVVGSNGILEKDQQGTSDLYTYNYWSSPVGITDTSSNNTYSFTLNDHIMKDGTNPLNPVNISYINGYDGSSSGTNLQIAHYWIWKFNNRLTDDYPSWQHVRNTGTILAGEGFTMKGATNTLGNIHQEQNYVFHGKPNNGPVSLPINAGNEYLIGNPYASAMDAQQFMRDNGPTPGGPGNDMLISGTLYFWEHWGGGSHVLAEYQGGYAAYNFSGGTPAVSIGASNPYFDNGGTPTKTPGRYIPVGQGFFVAGVRDGNLNFNNGQRRFVKEGTSSSIFIRQTWAPEETEDTRMKIRLGFQSVNSLHRQLLVTADTNATLDSDWGYDAPLNEVQVDDMSWLINNDKYTIQGINAFLSETILPLQIKTSENGEITIGLDRLEYIPDNLAIYLHDKDLGIYHNLRTAGAYTIYVTAGNYENRFEVTFNNGAVLDLSEPENQANLQVYYANNSESLIINNPNLLAIETLEIMSVLGQRILRITDLETTHYHNIKLTKVASGAYIIKLRTANNGTLSKKVIIK</sequence>
<protein>
    <submittedName>
        <fullName evidence="10">LamG-like jellyroll fold domain-containing protein</fullName>
    </submittedName>
</protein>
<accession>A0ABW5KTS5</accession>
<dbReference type="Pfam" id="PF26628">
    <property type="entry name" value="DUF8202"/>
    <property type="match status" value="1"/>
</dbReference>
<dbReference type="RefSeq" id="WP_376891990.1">
    <property type="nucleotide sequence ID" value="NZ_JBHULS010000001.1"/>
</dbReference>
<feature type="chain" id="PRO_5046401368" evidence="8">
    <location>
        <begin position="26"/>
        <end position="1664"/>
    </location>
</feature>
<organism evidence="10 11">
    <name type="scientific">Bizionia sediminis</name>
    <dbReference type="NCBI Taxonomy" id="1737064"/>
    <lineage>
        <taxon>Bacteria</taxon>
        <taxon>Pseudomonadati</taxon>
        <taxon>Bacteroidota</taxon>
        <taxon>Flavobacteriia</taxon>
        <taxon>Flavobacteriales</taxon>
        <taxon>Flavobacteriaceae</taxon>
        <taxon>Bizionia</taxon>
    </lineage>
</organism>
<dbReference type="Gene3D" id="2.60.40.10">
    <property type="entry name" value="Immunoglobulins"/>
    <property type="match status" value="1"/>
</dbReference>
<dbReference type="Pfam" id="PF13385">
    <property type="entry name" value="Laminin_G_3"/>
    <property type="match status" value="1"/>
</dbReference>
<dbReference type="InterPro" id="IPR058515">
    <property type="entry name" value="DUF8202"/>
</dbReference>
<dbReference type="InterPro" id="IPR013783">
    <property type="entry name" value="Ig-like_fold"/>
</dbReference>
<evidence type="ECO:0000256" key="7">
    <source>
        <dbReference type="ARBA" id="ARBA00023273"/>
    </source>
</evidence>
<dbReference type="Pfam" id="PF22544">
    <property type="entry name" value="HYDIN_VesB_CFA65-like_Ig"/>
    <property type="match status" value="1"/>
</dbReference>
<keyword evidence="5" id="KW-0969">Cilium</keyword>
<dbReference type="InterPro" id="IPR006558">
    <property type="entry name" value="LamG-like"/>
</dbReference>
<keyword evidence="7" id="KW-0966">Cell projection</keyword>
<dbReference type="NCBIfam" id="TIGR04183">
    <property type="entry name" value="Por_Secre_tail"/>
    <property type="match status" value="1"/>
</dbReference>
<keyword evidence="6" id="KW-1015">Disulfide bond</keyword>
<gene>
    <name evidence="10" type="ORF">ACFSQP_04105</name>
</gene>
<dbReference type="InterPro" id="IPR053879">
    <property type="entry name" value="HYDIN_VesB_CFA65-like_Ig"/>
</dbReference>
<evidence type="ECO:0000313" key="11">
    <source>
        <dbReference type="Proteomes" id="UP001597472"/>
    </source>
</evidence>